<evidence type="ECO:0000313" key="2">
    <source>
        <dbReference type="EMBL" id="MSS00914.1"/>
    </source>
</evidence>
<dbReference type="SUPFAM" id="SSF55174">
    <property type="entry name" value="Alpha-L RNA-binding motif"/>
    <property type="match status" value="1"/>
</dbReference>
<evidence type="ECO:0000256" key="1">
    <source>
        <dbReference type="PROSITE-ProRule" id="PRU00182"/>
    </source>
</evidence>
<dbReference type="Proteomes" id="UP000470082">
    <property type="component" value="Unassembled WGS sequence"/>
</dbReference>
<accession>A0A7X2N1T9</accession>
<evidence type="ECO:0000313" key="3">
    <source>
        <dbReference type="Proteomes" id="UP000470082"/>
    </source>
</evidence>
<reference evidence="2 3" key="1">
    <citation type="submission" date="2019-08" db="EMBL/GenBank/DDBJ databases">
        <title>In-depth cultivation of the pig gut microbiome towards novel bacterial diversity and tailored functional studies.</title>
        <authorList>
            <person name="Wylensek D."/>
            <person name="Hitch T.C.A."/>
            <person name="Clavel T."/>
        </authorList>
    </citation>
    <scope>NUCLEOTIDE SEQUENCE [LARGE SCALE GENOMIC DNA]</scope>
    <source>
        <strain evidence="2 3">LKV-178-WT-2G</strain>
    </source>
</reference>
<dbReference type="Pfam" id="PF13275">
    <property type="entry name" value="S4_2"/>
    <property type="match status" value="1"/>
</dbReference>
<keyword evidence="3" id="KW-1185">Reference proteome</keyword>
<name>A0A7X2N1T9_9FIRM</name>
<gene>
    <name evidence="2" type="ORF">FYJ50_02050</name>
</gene>
<comment type="caution">
    <text evidence="2">The sequence shown here is derived from an EMBL/GenBank/DDBJ whole genome shotgun (WGS) entry which is preliminary data.</text>
</comment>
<organism evidence="2 3">
    <name type="scientific">Floccifex porci</name>
    <dbReference type="NCBI Taxonomy" id="2606629"/>
    <lineage>
        <taxon>Bacteria</taxon>
        <taxon>Bacillati</taxon>
        <taxon>Bacillota</taxon>
        <taxon>Erysipelotrichia</taxon>
        <taxon>Erysipelotrichales</taxon>
        <taxon>Erysipelotrichaceae</taxon>
        <taxon>Floccifex</taxon>
    </lineage>
</organism>
<dbReference type="GO" id="GO:0003723">
    <property type="term" value="F:RNA binding"/>
    <property type="evidence" value="ECO:0007669"/>
    <property type="project" value="UniProtKB-KW"/>
</dbReference>
<dbReference type="Gene3D" id="3.10.290.10">
    <property type="entry name" value="RNA-binding S4 domain"/>
    <property type="match status" value="1"/>
</dbReference>
<sequence length="68" mass="7873">MRFKLETEYITLAQLLKVCDVISSGGQAKEYLNTNILYVNGIEENRRGRKIRKDDVITNDEGLRIEVE</sequence>
<protein>
    <submittedName>
        <fullName evidence="2">RNA-binding S4 domain-containing protein</fullName>
    </submittedName>
</protein>
<keyword evidence="1" id="KW-0694">RNA-binding</keyword>
<dbReference type="AlphaFoldDB" id="A0A7X2N1T9"/>
<dbReference type="RefSeq" id="WP_154459382.1">
    <property type="nucleotide sequence ID" value="NZ_JAQYTQ010000053.1"/>
</dbReference>
<dbReference type="EMBL" id="VUMM01000002">
    <property type="protein sequence ID" value="MSS00914.1"/>
    <property type="molecule type" value="Genomic_DNA"/>
</dbReference>
<dbReference type="PROSITE" id="PS50889">
    <property type="entry name" value="S4"/>
    <property type="match status" value="1"/>
</dbReference>
<proteinExistence type="predicted"/>
<dbReference type="InterPro" id="IPR036986">
    <property type="entry name" value="S4_RNA-bd_sf"/>
</dbReference>